<evidence type="ECO:0000256" key="1">
    <source>
        <dbReference type="ARBA" id="ARBA00005836"/>
    </source>
</evidence>
<evidence type="ECO:0000259" key="3">
    <source>
        <dbReference type="Pfam" id="PF01523"/>
    </source>
</evidence>
<dbReference type="Pfam" id="PF01523">
    <property type="entry name" value="PmbA_TldD_1st"/>
    <property type="match status" value="1"/>
</dbReference>
<sequence length="516" mass="54194">QRQRRYAQDRRGRQRSRDRRQHRIVRQGRTVEAGGGGTAHGALPRDHRGRNEHVNEPTLEAAAGITAGLEAIATDAVERARRAGADQAEACVESSRSFSVEVNGGKIETLKQSATRGLGLRVIVNGAVGFVSSNDLAGDRVDDLARRAVALARLSTPDPANALPTPAEAGGDGADLGLLDPAVVALPAEAEIEMALELERVALAHDPRIRRTDGAHVSSGSGTSVIANSHGLLRASSGAAVSAYVVPLADDRDGKQQNGAYGLTKRRLADLPRMDAIAREAAGRAVARIGARSVATARVPVVMHPDVAGSWIAEMLDAFSGESVIKKASWLTEKLGATIASPLVTLVDDGTLVGGVGSGPHDGEGVATRRNVLIERGVCAMFLYDAYHARRVGTRSTGSAVRGYSSVPGVGFHNLYLEPGGDAPEAILRKADRGFYMTDQGSFGFNSVTGDYSFQAQGFWIERGEKAFPVEGVTVASNSLDMLRNLVAVGSDLRWEGSVASPTILIAEMTVSGSGG</sequence>
<feature type="compositionally biased region" description="Basic and acidic residues" evidence="2">
    <location>
        <begin position="1"/>
        <end position="11"/>
    </location>
</feature>
<dbReference type="InterPro" id="IPR045570">
    <property type="entry name" value="Metalloprtase-TldD/E_cen_dom"/>
</dbReference>
<dbReference type="Gene3D" id="3.30.2290.10">
    <property type="entry name" value="PmbA/TldD superfamily"/>
    <property type="match status" value="1"/>
</dbReference>
<feature type="domain" description="Metalloprotease TldD/E central" evidence="5">
    <location>
        <begin position="186"/>
        <end position="288"/>
    </location>
</feature>
<accession>A0A538TA74</accession>
<dbReference type="GO" id="GO:0005829">
    <property type="term" value="C:cytosol"/>
    <property type="evidence" value="ECO:0007669"/>
    <property type="project" value="TreeGrafter"/>
</dbReference>
<feature type="region of interest" description="Disordered" evidence="2">
    <location>
        <begin position="1"/>
        <end position="51"/>
    </location>
</feature>
<evidence type="ECO:0000313" key="7">
    <source>
        <dbReference type="Proteomes" id="UP000317716"/>
    </source>
</evidence>
<reference evidence="6 7" key="1">
    <citation type="journal article" date="2019" name="Nat. Microbiol.">
        <title>Mediterranean grassland soil C-N compound turnover is dependent on rainfall and depth, and is mediated by genomically divergent microorganisms.</title>
        <authorList>
            <person name="Diamond S."/>
            <person name="Andeer P.F."/>
            <person name="Li Z."/>
            <person name="Crits-Christoph A."/>
            <person name="Burstein D."/>
            <person name="Anantharaman K."/>
            <person name="Lane K.R."/>
            <person name="Thomas B.C."/>
            <person name="Pan C."/>
            <person name="Northen T.R."/>
            <person name="Banfield J.F."/>
        </authorList>
    </citation>
    <scope>NUCLEOTIDE SEQUENCE [LARGE SCALE GENOMIC DNA]</scope>
    <source>
        <strain evidence="6">WS_2</strain>
    </source>
</reference>
<dbReference type="GO" id="GO:0008237">
    <property type="term" value="F:metallopeptidase activity"/>
    <property type="evidence" value="ECO:0007669"/>
    <property type="project" value="InterPro"/>
</dbReference>
<dbReference type="GO" id="GO:0006508">
    <property type="term" value="P:proteolysis"/>
    <property type="evidence" value="ECO:0007669"/>
    <property type="project" value="InterPro"/>
</dbReference>
<dbReference type="PANTHER" id="PTHR43421:SF1">
    <property type="entry name" value="METALLOPROTEASE PMBA"/>
    <property type="match status" value="1"/>
</dbReference>
<comment type="similarity">
    <text evidence="1">Belongs to the peptidase U62 family.</text>
</comment>
<feature type="domain" description="Metalloprotease TldD/E N-terminal" evidence="3">
    <location>
        <begin position="88"/>
        <end position="152"/>
    </location>
</feature>
<dbReference type="InterPro" id="IPR047657">
    <property type="entry name" value="PmbA"/>
</dbReference>
<dbReference type="Proteomes" id="UP000317716">
    <property type="component" value="Unassembled WGS sequence"/>
</dbReference>
<dbReference type="Pfam" id="PF19290">
    <property type="entry name" value="PmbA_TldD_2nd"/>
    <property type="match status" value="1"/>
</dbReference>
<dbReference type="Pfam" id="PF19289">
    <property type="entry name" value="PmbA_TldD_3rd"/>
    <property type="match status" value="1"/>
</dbReference>
<protein>
    <submittedName>
        <fullName evidence="6">TldD/PmbA family protein</fullName>
    </submittedName>
</protein>
<evidence type="ECO:0000313" key="6">
    <source>
        <dbReference type="EMBL" id="TMQ60539.1"/>
    </source>
</evidence>
<proteinExistence type="inferred from homology"/>
<name>A0A538TA74_UNCEI</name>
<feature type="compositionally biased region" description="Basic residues" evidence="2">
    <location>
        <begin position="12"/>
        <end position="26"/>
    </location>
</feature>
<evidence type="ECO:0000256" key="2">
    <source>
        <dbReference type="SAM" id="MobiDB-lite"/>
    </source>
</evidence>
<dbReference type="AlphaFoldDB" id="A0A538TA74"/>
<dbReference type="EMBL" id="VBOS01000018">
    <property type="protein sequence ID" value="TMQ60539.1"/>
    <property type="molecule type" value="Genomic_DNA"/>
</dbReference>
<gene>
    <name evidence="6" type="ORF">E6K72_00560</name>
</gene>
<evidence type="ECO:0000259" key="4">
    <source>
        <dbReference type="Pfam" id="PF19289"/>
    </source>
</evidence>
<feature type="non-terminal residue" evidence="6">
    <location>
        <position position="1"/>
    </location>
</feature>
<dbReference type="InterPro" id="IPR045569">
    <property type="entry name" value="Metalloprtase-TldD/E_C"/>
</dbReference>
<organism evidence="6 7">
    <name type="scientific">Eiseniibacteriota bacterium</name>
    <dbReference type="NCBI Taxonomy" id="2212470"/>
    <lineage>
        <taxon>Bacteria</taxon>
        <taxon>Candidatus Eiseniibacteriota</taxon>
    </lineage>
</organism>
<dbReference type="InterPro" id="IPR002510">
    <property type="entry name" value="Metalloprtase-TldD/E_N"/>
</dbReference>
<evidence type="ECO:0000259" key="5">
    <source>
        <dbReference type="Pfam" id="PF19290"/>
    </source>
</evidence>
<comment type="caution">
    <text evidence="6">The sequence shown here is derived from an EMBL/GenBank/DDBJ whole genome shotgun (WGS) entry which is preliminary data.</text>
</comment>
<dbReference type="SUPFAM" id="SSF111283">
    <property type="entry name" value="Putative modulator of DNA gyrase, PmbA/TldD"/>
    <property type="match status" value="1"/>
</dbReference>
<dbReference type="InterPro" id="IPR036059">
    <property type="entry name" value="TldD/PmbA_sf"/>
</dbReference>
<feature type="domain" description="Metalloprotease TldD/E C-terminal" evidence="4">
    <location>
        <begin position="297"/>
        <end position="513"/>
    </location>
</feature>
<dbReference type="InterPro" id="IPR035068">
    <property type="entry name" value="TldD/PmbA_N"/>
</dbReference>
<dbReference type="PANTHER" id="PTHR43421">
    <property type="entry name" value="METALLOPROTEASE PMBA"/>
    <property type="match status" value="1"/>
</dbReference>